<evidence type="ECO:0000313" key="3">
    <source>
        <dbReference type="Proteomes" id="UP000678513"/>
    </source>
</evidence>
<proteinExistence type="predicted"/>
<dbReference type="PANTHER" id="PTHR43649:SF32">
    <property type="entry name" value="SUGAR BINDING SECRETED PROTEIN"/>
    <property type="match status" value="1"/>
</dbReference>
<dbReference type="InterPro" id="IPR006059">
    <property type="entry name" value="SBP"/>
</dbReference>
<accession>A0ABX7Y2F9</accession>
<keyword evidence="3" id="KW-1185">Reference proteome</keyword>
<dbReference type="SUPFAM" id="SSF53850">
    <property type="entry name" value="Periplasmic binding protein-like II"/>
    <property type="match status" value="1"/>
</dbReference>
<gene>
    <name evidence="2" type="ORF">J5A65_08860</name>
</gene>
<name>A0ABX7Y2F9_9ACTN</name>
<organism evidence="2 3">
    <name type="scientific">Arachnia rubra</name>
    <dbReference type="NCBI Taxonomy" id="1547448"/>
    <lineage>
        <taxon>Bacteria</taxon>
        <taxon>Bacillati</taxon>
        <taxon>Actinomycetota</taxon>
        <taxon>Actinomycetes</taxon>
        <taxon>Propionibacteriales</taxon>
        <taxon>Propionibacteriaceae</taxon>
        <taxon>Arachnia</taxon>
    </lineage>
</organism>
<feature type="chain" id="PRO_5045698472" evidence="1">
    <location>
        <begin position="25"/>
        <end position="425"/>
    </location>
</feature>
<reference evidence="2 3" key="1">
    <citation type="submission" date="2021-03" db="EMBL/GenBank/DDBJ databases">
        <title>Human Oral Microbial Genomes.</title>
        <authorList>
            <person name="Johnston C.D."/>
            <person name="Chen T."/>
            <person name="Dewhirst F.E."/>
        </authorList>
    </citation>
    <scope>NUCLEOTIDE SEQUENCE [LARGE SCALE GENOMIC DNA]</scope>
    <source>
        <strain evidence="2 3">DSMZ 100122</strain>
    </source>
</reference>
<dbReference type="EMBL" id="CP072384">
    <property type="protein sequence ID" value="QUC07065.1"/>
    <property type="molecule type" value="Genomic_DNA"/>
</dbReference>
<dbReference type="InterPro" id="IPR050490">
    <property type="entry name" value="Bact_solute-bd_prot1"/>
</dbReference>
<dbReference type="Pfam" id="PF13416">
    <property type="entry name" value="SBP_bac_8"/>
    <property type="match status" value="1"/>
</dbReference>
<sequence>MSMSRRVAALSIAAALTLPLAACSSPNKNESSTESGGQVTLTISTFNEFGYDNLFNEYMEAHPNIKIEHRKAAKADEARNDLNTRMAAGSGLSDVVAAEGSWLPELMQYPDKFVDLTSPSVEGRWLDWKSAQATDAEGHLLGYGTDSGPTAVCYRRDLFEKAGLPSDREEVAKLLDGDWDHFFEVGRKFTAASGIPWYDSTNSIYEGMLSQVANAFENSDGTPIPLKDNTQVKGIYDKILGTLDISAKYSAWSEDWTAAFQKDGFGTILCPSWMLGVVEGNAAGKTGWDVANVFPGGGSNSGGSFLMVPKQSKHPDEAKAFADWLTAPEQQIKAFKTKGNFPSQVKALEDPALKEYSNEFFNNAPVGSILVDRAKAVQVRVYSGPHYAAIRQVVGDALTRVETGVDDADASWQKALQGYDDLGLE</sequence>
<evidence type="ECO:0000256" key="1">
    <source>
        <dbReference type="SAM" id="SignalP"/>
    </source>
</evidence>
<keyword evidence="1" id="KW-0732">Signal</keyword>
<evidence type="ECO:0000313" key="2">
    <source>
        <dbReference type="EMBL" id="QUC07065.1"/>
    </source>
</evidence>
<dbReference type="Proteomes" id="UP000678513">
    <property type="component" value="Chromosome"/>
</dbReference>
<dbReference type="Gene3D" id="3.40.190.10">
    <property type="entry name" value="Periplasmic binding protein-like II"/>
    <property type="match status" value="1"/>
</dbReference>
<dbReference type="PANTHER" id="PTHR43649">
    <property type="entry name" value="ARABINOSE-BINDING PROTEIN-RELATED"/>
    <property type="match status" value="1"/>
</dbReference>
<feature type="signal peptide" evidence="1">
    <location>
        <begin position="1"/>
        <end position="24"/>
    </location>
</feature>
<protein>
    <submittedName>
        <fullName evidence="2">Carbohydrate ABC transporter substrate-binding protein</fullName>
    </submittedName>
</protein>